<reference evidence="2" key="1">
    <citation type="journal article" date="2012" name="Nat. Biotechnol.">
        <title>Reference genome sequence of the model plant Setaria.</title>
        <authorList>
            <person name="Bennetzen J.L."/>
            <person name="Schmutz J."/>
            <person name="Wang H."/>
            <person name="Percifield R."/>
            <person name="Hawkins J."/>
            <person name="Pontaroli A.C."/>
            <person name="Estep M."/>
            <person name="Feng L."/>
            <person name="Vaughn J.N."/>
            <person name="Grimwood J."/>
            <person name="Jenkins J."/>
            <person name="Barry K."/>
            <person name="Lindquist E."/>
            <person name="Hellsten U."/>
            <person name="Deshpande S."/>
            <person name="Wang X."/>
            <person name="Wu X."/>
            <person name="Mitros T."/>
            <person name="Triplett J."/>
            <person name="Yang X."/>
            <person name="Ye C.Y."/>
            <person name="Mauro-Herrera M."/>
            <person name="Wang L."/>
            <person name="Li P."/>
            <person name="Sharma M."/>
            <person name="Sharma R."/>
            <person name="Ronald P.C."/>
            <person name="Panaud O."/>
            <person name="Kellogg E.A."/>
            <person name="Brutnell T.P."/>
            <person name="Doust A.N."/>
            <person name="Tuskan G.A."/>
            <person name="Rokhsar D."/>
            <person name="Devos K.M."/>
        </authorList>
    </citation>
    <scope>NUCLEOTIDE SEQUENCE [LARGE SCALE GENOMIC DNA]</scope>
    <source>
        <strain evidence="2">Yugu1</strain>
    </source>
</reference>
<dbReference type="AlphaFoldDB" id="A0A368PZF1"/>
<feature type="region of interest" description="Disordered" evidence="1">
    <location>
        <begin position="74"/>
        <end position="147"/>
    </location>
</feature>
<organism evidence="2">
    <name type="scientific">Setaria italica</name>
    <name type="common">Foxtail millet</name>
    <name type="synonym">Panicum italicum</name>
    <dbReference type="NCBI Taxonomy" id="4555"/>
    <lineage>
        <taxon>Eukaryota</taxon>
        <taxon>Viridiplantae</taxon>
        <taxon>Streptophyta</taxon>
        <taxon>Embryophyta</taxon>
        <taxon>Tracheophyta</taxon>
        <taxon>Spermatophyta</taxon>
        <taxon>Magnoliopsida</taxon>
        <taxon>Liliopsida</taxon>
        <taxon>Poales</taxon>
        <taxon>Poaceae</taxon>
        <taxon>PACMAD clade</taxon>
        <taxon>Panicoideae</taxon>
        <taxon>Panicodae</taxon>
        <taxon>Paniceae</taxon>
        <taxon>Cenchrinae</taxon>
        <taxon>Setaria</taxon>
    </lineage>
</organism>
<protein>
    <submittedName>
        <fullName evidence="2">Uncharacterized protein</fullName>
    </submittedName>
</protein>
<dbReference type="OrthoDB" id="275715at2759"/>
<reference evidence="2" key="2">
    <citation type="submission" date="2015-07" db="EMBL/GenBank/DDBJ databases">
        <authorList>
            <person name="Noorani M."/>
        </authorList>
    </citation>
    <scope>NUCLEOTIDE SEQUENCE</scope>
    <source>
        <strain evidence="2">Yugu1</strain>
    </source>
</reference>
<evidence type="ECO:0000256" key="1">
    <source>
        <dbReference type="SAM" id="MobiDB-lite"/>
    </source>
</evidence>
<dbReference type="PANTHER" id="PTHR47158:SF1">
    <property type="entry name" value="OS08G0239000 PROTEIN"/>
    <property type="match status" value="1"/>
</dbReference>
<name>A0A368PZF1_SETIT</name>
<sequence length="147" mass="16050">MAGSTRVEMMTLFQSLLRSTNQFSNYNIRDTRAADDFRMDRALADALASPAAFAAEGKKQLEVSKQRTVALYAPQGQEHDRCQIKIHRRHSAHGESRSAGARHTPNRSPSTVDRAPTPPNRGRSAGTGLSSDPPNQGPPALDRAIED</sequence>
<dbReference type="PANTHER" id="PTHR47158">
    <property type="entry name" value="OS08G0239000 PROTEIN"/>
    <property type="match status" value="1"/>
</dbReference>
<dbReference type="EMBL" id="CM003529">
    <property type="protein sequence ID" value="RCV11012.1"/>
    <property type="molecule type" value="Genomic_DNA"/>
</dbReference>
<proteinExistence type="predicted"/>
<evidence type="ECO:0000313" key="2">
    <source>
        <dbReference type="EMBL" id="RCV11012.1"/>
    </source>
</evidence>
<gene>
    <name evidence="2" type="ORF">SETIT_2G153900v2</name>
</gene>
<accession>A0A368PZF1</accession>
<dbReference type="STRING" id="4555.A0A368PZF1"/>